<keyword evidence="2" id="KW-0808">Transferase</keyword>
<comment type="caution">
    <text evidence="4">The sequence shown here is derived from an EMBL/GenBank/DDBJ whole genome shotgun (WGS) entry which is preliminary data.</text>
</comment>
<evidence type="ECO:0000313" key="4">
    <source>
        <dbReference type="EMBL" id="GAA0474475.1"/>
    </source>
</evidence>
<dbReference type="InterPro" id="IPR050602">
    <property type="entry name" value="Malonyl-ACP_OMT"/>
</dbReference>
<dbReference type="Gene3D" id="3.40.50.150">
    <property type="entry name" value="Vaccinia Virus protein VP39"/>
    <property type="match status" value="1"/>
</dbReference>
<dbReference type="SUPFAM" id="SSF53335">
    <property type="entry name" value="S-adenosyl-L-methionine-dependent methyltransferases"/>
    <property type="match status" value="1"/>
</dbReference>
<evidence type="ECO:0000256" key="1">
    <source>
        <dbReference type="ARBA" id="ARBA00022603"/>
    </source>
</evidence>
<gene>
    <name evidence="4" type="ORF">GCM10009096_14990</name>
</gene>
<name>A0ABN1AEE8_9SPHN</name>
<dbReference type="PANTHER" id="PTHR13090:SF1">
    <property type="entry name" value="ARGININE-HYDROXYLASE NDUFAF5, MITOCHONDRIAL"/>
    <property type="match status" value="1"/>
</dbReference>
<dbReference type="PANTHER" id="PTHR13090">
    <property type="entry name" value="ARGININE-HYDROXYLASE NDUFAF5, MITOCHONDRIAL"/>
    <property type="match status" value="1"/>
</dbReference>
<organism evidence="4 5">
    <name type="scientific">Parasphingorhabdus litoris</name>
    <dbReference type="NCBI Taxonomy" id="394733"/>
    <lineage>
        <taxon>Bacteria</taxon>
        <taxon>Pseudomonadati</taxon>
        <taxon>Pseudomonadota</taxon>
        <taxon>Alphaproteobacteria</taxon>
        <taxon>Sphingomonadales</taxon>
        <taxon>Sphingomonadaceae</taxon>
        <taxon>Parasphingorhabdus</taxon>
    </lineage>
</organism>
<proteinExistence type="predicted"/>
<sequence length="290" mass="31978">MQNATDPKELFNRERRRRFRDRSFRRTQGKDFIGQIMSEEILDRLSLIKRDFKKCLLIGQASHVLAAVLNDMQIETIAADAGFDAAAAARGIQCDEDRLPFVDQSFDLVINVGALDSVNDLPGALTLTRRILKPDGLLLAAFVGAESLTTLKSLMMQAEGDSVAPHIHPQIDIRTIGDLVSRVGLTLPVIDSDGLNLRYADWSKLIGDIRDMGGSNALDGDTHPISRSVYSEAKRLFKEQADTEGKTTEHIELIYLCAWAPHPGQPKPARRGSGQTSLKTALTNKTDLQS</sequence>
<evidence type="ECO:0000256" key="3">
    <source>
        <dbReference type="SAM" id="MobiDB-lite"/>
    </source>
</evidence>
<feature type="compositionally biased region" description="Polar residues" evidence="3">
    <location>
        <begin position="273"/>
        <end position="290"/>
    </location>
</feature>
<keyword evidence="5" id="KW-1185">Reference proteome</keyword>
<protein>
    <submittedName>
        <fullName evidence="4">Methyltransferase domain-containing protein</fullName>
    </submittedName>
</protein>
<dbReference type="CDD" id="cd02440">
    <property type="entry name" value="AdoMet_MTases"/>
    <property type="match status" value="1"/>
</dbReference>
<evidence type="ECO:0000313" key="5">
    <source>
        <dbReference type="Proteomes" id="UP001500713"/>
    </source>
</evidence>
<accession>A0ABN1AEE8</accession>
<keyword evidence="1 4" id="KW-0489">Methyltransferase</keyword>
<dbReference type="Pfam" id="PF13489">
    <property type="entry name" value="Methyltransf_23"/>
    <property type="match status" value="1"/>
</dbReference>
<dbReference type="InterPro" id="IPR029063">
    <property type="entry name" value="SAM-dependent_MTases_sf"/>
</dbReference>
<evidence type="ECO:0000256" key="2">
    <source>
        <dbReference type="ARBA" id="ARBA00022679"/>
    </source>
</evidence>
<dbReference type="RefSeq" id="WP_229955982.1">
    <property type="nucleotide sequence ID" value="NZ_BAAAEM010000002.1"/>
</dbReference>
<dbReference type="Proteomes" id="UP001500713">
    <property type="component" value="Unassembled WGS sequence"/>
</dbReference>
<feature type="region of interest" description="Disordered" evidence="3">
    <location>
        <begin position="264"/>
        <end position="290"/>
    </location>
</feature>
<dbReference type="GO" id="GO:0032259">
    <property type="term" value="P:methylation"/>
    <property type="evidence" value="ECO:0007669"/>
    <property type="project" value="UniProtKB-KW"/>
</dbReference>
<reference evidence="4 5" key="1">
    <citation type="journal article" date="2019" name="Int. J. Syst. Evol. Microbiol.">
        <title>The Global Catalogue of Microorganisms (GCM) 10K type strain sequencing project: providing services to taxonomists for standard genome sequencing and annotation.</title>
        <authorList>
            <consortium name="The Broad Institute Genomics Platform"/>
            <consortium name="The Broad Institute Genome Sequencing Center for Infectious Disease"/>
            <person name="Wu L."/>
            <person name="Ma J."/>
        </authorList>
    </citation>
    <scope>NUCLEOTIDE SEQUENCE [LARGE SCALE GENOMIC DNA]</scope>
    <source>
        <strain evidence="4 5">JCM 14162</strain>
    </source>
</reference>
<dbReference type="EMBL" id="BAAAEM010000002">
    <property type="protein sequence ID" value="GAA0474475.1"/>
    <property type="molecule type" value="Genomic_DNA"/>
</dbReference>
<dbReference type="GO" id="GO:0008168">
    <property type="term" value="F:methyltransferase activity"/>
    <property type="evidence" value="ECO:0007669"/>
    <property type="project" value="UniProtKB-KW"/>
</dbReference>